<keyword evidence="7 10" id="KW-0812">Transmembrane</keyword>
<feature type="region of interest" description="Disordered" evidence="11">
    <location>
        <begin position="1"/>
        <end position="45"/>
    </location>
</feature>
<evidence type="ECO:0000313" key="12">
    <source>
        <dbReference type="EMBL" id="KOS18660.1"/>
    </source>
</evidence>
<feature type="transmembrane region" description="Helical" evidence="10">
    <location>
        <begin position="181"/>
        <end position="200"/>
    </location>
</feature>
<evidence type="ECO:0000256" key="8">
    <source>
        <dbReference type="ARBA" id="ARBA00022989"/>
    </source>
</evidence>
<evidence type="ECO:0000256" key="10">
    <source>
        <dbReference type="RuleBase" id="RU362022"/>
    </source>
</evidence>
<dbReference type="OrthoDB" id="422086at2759"/>
<evidence type="ECO:0000256" key="9">
    <source>
        <dbReference type="ARBA" id="ARBA00023136"/>
    </source>
</evidence>
<dbReference type="InterPro" id="IPR025770">
    <property type="entry name" value="PPMT_MeTrfase"/>
</dbReference>
<evidence type="ECO:0000256" key="7">
    <source>
        <dbReference type="ARBA" id="ARBA00022692"/>
    </source>
</evidence>
<dbReference type="EC" id="2.1.1.100" evidence="3 10"/>
<feature type="compositionally biased region" description="Basic and acidic residues" evidence="11">
    <location>
        <begin position="11"/>
        <end position="22"/>
    </location>
</feature>
<feature type="transmembrane region" description="Helical" evidence="10">
    <location>
        <begin position="78"/>
        <end position="103"/>
    </location>
</feature>
<dbReference type="Gene3D" id="1.20.120.1630">
    <property type="match status" value="1"/>
</dbReference>
<name>A0A0M8N2K4_ESCWE</name>
<dbReference type="Pfam" id="PF04140">
    <property type="entry name" value="ICMT"/>
    <property type="match status" value="1"/>
</dbReference>
<evidence type="ECO:0000256" key="1">
    <source>
        <dbReference type="ARBA" id="ARBA00004141"/>
    </source>
</evidence>
<feature type="transmembrane region" description="Helical" evidence="10">
    <location>
        <begin position="110"/>
        <end position="129"/>
    </location>
</feature>
<keyword evidence="6 10" id="KW-0949">S-adenosyl-L-methionine</keyword>
<feature type="transmembrane region" description="Helical" evidence="10">
    <location>
        <begin position="149"/>
        <end position="169"/>
    </location>
</feature>
<dbReference type="AlphaFoldDB" id="A0A0M8N2K4"/>
<accession>A0A0M8N2K4</accession>
<comment type="similarity">
    <text evidence="2 10">Belongs to the class VI-like SAM-binding methyltransferase superfamily. Isoprenylcysteine carboxyl methyltransferase family.</text>
</comment>
<dbReference type="InterPro" id="IPR007269">
    <property type="entry name" value="ICMT_MeTrfase"/>
</dbReference>
<evidence type="ECO:0000256" key="2">
    <source>
        <dbReference type="ARBA" id="ARBA00009140"/>
    </source>
</evidence>
<keyword evidence="9 10" id="KW-0472">Membrane</keyword>
<keyword evidence="8 10" id="KW-1133">Transmembrane helix</keyword>
<dbReference type="STRING" id="150374.A0A0M8N2K4"/>
<keyword evidence="13" id="KW-1185">Reference proteome</keyword>
<gene>
    <name evidence="12" type="ORF">ESCO_000178</name>
</gene>
<comment type="subcellular location">
    <subcellularLocation>
        <location evidence="10">Endoplasmic reticulum membrane</location>
        <topology evidence="10">Multi-pass membrane protein</topology>
    </subcellularLocation>
    <subcellularLocation>
        <location evidence="1">Membrane</location>
        <topology evidence="1">Multi-pass membrane protein</topology>
    </subcellularLocation>
</comment>
<keyword evidence="5 12" id="KW-0808">Transferase</keyword>
<evidence type="ECO:0000256" key="11">
    <source>
        <dbReference type="SAM" id="MobiDB-lite"/>
    </source>
</evidence>
<dbReference type="PANTHER" id="PTHR12714">
    <property type="entry name" value="PROTEIN-S ISOPRENYLCYSTEINE O-METHYLTRANSFERASE"/>
    <property type="match status" value="1"/>
</dbReference>
<keyword evidence="4 10" id="KW-0489">Methyltransferase</keyword>
<dbReference type="GO" id="GO:0005789">
    <property type="term" value="C:endoplasmic reticulum membrane"/>
    <property type="evidence" value="ECO:0007669"/>
    <property type="project" value="UniProtKB-SubCell"/>
</dbReference>
<dbReference type="Proteomes" id="UP000053831">
    <property type="component" value="Unassembled WGS sequence"/>
</dbReference>
<dbReference type="EMBL" id="LGSR01000020">
    <property type="protein sequence ID" value="KOS18660.1"/>
    <property type="molecule type" value="Genomic_DNA"/>
</dbReference>
<dbReference type="GO" id="GO:0004671">
    <property type="term" value="F:protein C-terminal S-isoprenylcysteine carboxyl O-methyltransferase activity"/>
    <property type="evidence" value="ECO:0007669"/>
    <property type="project" value="UniProtKB-EC"/>
</dbReference>
<dbReference type="GO" id="GO:0032259">
    <property type="term" value="P:methylation"/>
    <property type="evidence" value="ECO:0007669"/>
    <property type="project" value="UniProtKB-KW"/>
</dbReference>
<feature type="transmembrane region" description="Helical" evidence="10">
    <location>
        <begin position="239"/>
        <end position="267"/>
    </location>
</feature>
<keyword evidence="10" id="KW-0256">Endoplasmic reticulum</keyword>
<reference evidence="12 13" key="1">
    <citation type="submission" date="2015-07" db="EMBL/GenBank/DDBJ databases">
        <title>The genome of the fungus Escovopsis weberi, a specialized disease agent of ant agriculture.</title>
        <authorList>
            <person name="de Man T.J."/>
            <person name="Stajich J.E."/>
            <person name="Kubicek C.P."/>
            <person name="Chenthamara K."/>
            <person name="Atanasova L."/>
            <person name="Druzhinina I.S."/>
            <person name="Birnbaum S."/>
            <person name="Barribeau S.M."/>
            <person name="Teiling C."/>
            <person name="Suen G."/>
            <person name="Currie C."/>
            <person name="Gerardo N.M."/>
        </authorList>
    </citation>
    <scope>NUCLEOTIDE SEQUENCE [LARGE SCALE GENOMIC DNA]</scope>
</reference>
<comment type="caution">
    <text evidence="12">The sequence shown here is derived from an EMBL/GenBank/DDBJ whole genome shotgun (WGS) entry which is preliminary data.</text>
</comment>
<proteinExistence type="inferred from homology"/>
<dbReference type="PANTHER" id="PTHR12714:SF9">
    <property type="entry name" value="PROTEIN-S-ISOPRENYLCYSTEINE O-METHYLTRANSFERASE"/>
    <property type="match status" value="1"/>
</dbReference>
<evidence type="ECO:0000256" key="5">
    <source>
        <dbReference type="ARBA" id="ARBA00022679"/>
    </source>
</evidence>
<dbReference type="PROSITE" id="PS51564">
    <property type="entry name" value="SAM_ICMT"/>
    <property type="match status" value="1"/>
</dbReference>
<sequence length="301" mass="32423">MDPSAAQAAYDRFHPLHGDSTSRRSSSAGSTPPSPSPSSEPNADAAAAAADHRLRIALSKETLLRPFYPGEPKSLSGIALRAFCLGAALAASLATIALVLLLTSSPLWRAPFFLAALSAFHFLEFWTTAAGNPTVACVDSFLLTSNGPAYAIAHSAAFLECLVVGALFPDRAWAPEPLARALLAAGLLLTAAGQAVRSLAMLHAGASFNHHIQTTRADTHALVTTGVYGFVRHPSYAAFFYWGLGTQLVLGNVVCFAGYAAVLWLFFSRRIRIEEEKLVEFFHEDYVNYRKRVGTWIPFIQ</sequence>
<protein>
    <recommendedName>
        <fullName evidence="3 10">Protein-S-isoprenylcysteine O-methyltransferase</fullName>
        <ecNumber evidence="3 10">2.1.1.100</ecNumber>
    </recommendedName>
</protein>
<evidence type="ECO:0000313" key="13">
    <source>
        <dbReference type="Proteomes" id="UP000053831"/>
    </source>
</evidence>
<comment type="catalytic activity">
    <reaction evidence="10">
        <text>[protein]-C-terminal S-[(2E,6E)-farnesyl]-L-cysteine + S-adenosyl-L-methionine = [protein]-C-terminal S-[(2E,6E)-farnesyl]-L-cysteine methyl ester + S-adenosyl-L-homocysteine</text>
        <dbReference type="Rhea" id="RHEA:21672"/>
        <dbReference type="Rhea" id="RHEA-COMP:12125"/>
        <dbReference type="Rhea" id="RHEA-COMP:12126"/>
        <dbReference type="ChEBI" id="CHEBI:57856"/>
        <dbReference type="ChEBI" id="CHEBI:59789"/>
        <dbReference type="ChEBI" id="CHEBI:90510"/>
        <dbReference type="ChEBI" id="CHEBI:90511"/>
        <dbReference type="EC" id="2.1.1.100"/>
    </reaction>
</comment>
<evidence type="ECO:0000256" key="4">
    <source>
        <dbReference type="ARBA" id="ARBA00022603"/>
    </source>
</evidence>
<evidence type="ECO:0000256" key="6">
    <source>
        <dbReference type="ARBA" id="ARBA00022691"/>
    </source>
</evidence>
<evidence type="ECO:0000256" key="3">
    <source>
        <dbReference type="ARBA" id="ARBA00012151"/>
    </source>
</evidence>
<organism evidence="12 13">
    <name type="scientific">Escovopsis weberi</name>
    <dbReference type="NCBI Taxonomy" id="150374"/>
    <lineage>
        <taxon>Eukaryota</taxon>
        <taxon>Fungi</taxon>
        <taxon>Dikarya</taxon>
        <taxon>Ascomycota</taxon>
        <taxon>Pezizomycotina</taxon>
        <taxon>Sordariomycetes</taxon>
        <taxon>Hypocreomycetidae</taxon>
        <taxon>Hypocreales</taxon>
        <taxon>Hypocreaceae</taxon>
        <taxon>Escovopsis</taxon>
    </lineage>
</organism>